<dbReference type="InterPro" id="IPR037214">
    <property type="entry name" value="TROVE_dom_sf"/>
</dbReference>
<feature type="domain" description="TROVE" evidence="7">
    <location>
        <begin position="3"/>
        <end position="338"/>
    </location>
</feature>
<evidence type="ECO:0000256" key="5">
    <source>
        <dbReference type="ARBA" id="ARBA00022884"/>
    </source>
</evidence>
<dbReference type="GO" id="GO:0003723">
    <property type="term" value="F:RNA binding"/>
    <property type="evidence" value="ECO:0007669"/>
    <property type="project" value="UniProtKB-KW"/>
</dbReference>
<accession>A0A6G4TWN3</accession>
<comment type="caution">
    <text evidence="8">The sequence shown here is derived from an EMBL/GenBank/DDBJ whole genome shotgun (WGS) entry which is preliminary data.</text>
</comment>
<protein>
    <submittedName>
        <fullName evidence="8">TROVE domain-containing protein</fullName>
    </submittedName>
</protein>
<dbReference type="PANTHER" id="PTHR14202">
    <property type="entry name" value="60 KDA RIBONUCLEOPROTEIN SSA/RO"/>
    <property type="match status" value="1"/>
</dbReference>
<keyword evidence="9" id="KW-1185">Reference proteome</keyword>
<organism evidence="8 9">
    <name type="scientific">Streptomyces coryli</name>
    <dbReference type="NCBI Taxonomy" id="1128680"/>
    <lineage>
        <taxon>Bacteria</taxon>
        <taxon>Bacillati</taxon>
        <taxon>Actinomycetota</taxon>
        <taxon>Actinomycetes</taxon>
        <taxon>Kitasatosporales</taxon>
        <taxon>Streptomycetaceae</taxon>
        <taxon>Streptomyces</taxon>
    </lineage>
</organism>
<reference evidence="8 9" key="1">
    <citation type="submission" date="2020-02" db="EMBL/GenBank/DDBJ databases">
        <title>Whole-genome analyses of novel actinobacteria.</title>
        <authorList>
            <person name="Sahin N."/>
        </authorList>
    </citation>
    <scope>NUCLEOTIDE SEQUENCE [LARGE SCALE GENOMIC DNA]</scope>
    <source>
        <strain evidence="8 9">A7024</strain>
    </source>
</reference>
<dbReference type="InterPro" id="IPR008858">
    <property type="entry name" value="TROVE_dom"/>
</dbReference>
<gene>
    <name evidence="8" type="ORF">G5C51_10310</name>
</gene>
<dbReference type="InterPro" id="IPR040322">
    <property type="entry name" value="TROVE2"/>
</dbReference>
<dbReference type="GO" id="GO:0005737">
    <property type="term" value="C:cytoplasm"/>
    <property type="evidence" value="ECO:0007669"/>
    <property type="project" value="UniProtKB-SubCell"/>
</dbReference>
<evidence type="ECO:0000256" key="6">
    <source>
        <dbReference type="ARBA" id="ARBA00023274"/>
    </source>
</evidence>
<keyword evidence="6" id="KW-0687">Ribonucleoprotein</keyword>
<keyword evidence="4" id="KW-0479">Metal-binding</keyword>
<dbReference type="Proteomes" id="UP000481583">
    <property type="component" value="Unassembled WGS sequence"/>
</dbReference>
<comment type="subcellular location">
    <subcellularLocation>
        <location evidence="1">Cytoplasm</location>
    </subcellularLocation>
</comment>
<dbReference type="SUPFAM" id="SSF53300">
    <property type="entry name" value="vWA-like"/>
    <property type="match status" value="1"/>
</dbReference>
<dbReference type="EMBL" id="JAAKZV010000031">
    <property type="protein sequence ID" value="NGN64294.1"/>
    <property type="molecule type" value="Genomic_DNA"/>
</dbReference>
<dbReference type="AlphaFoldDB" id="A0A6G4TWN3"/>
<evidence type="ECO:0000313" key="9">
    <source>
        <dbReference type="Proteomes" id="UP000481583"/>
    </source>
</evidence>
<evidence type="ECO:0000256" key="1">
    <source>
        <dbReference type="ARBA" id="ARBA00004496"/>
    </source>
</evidence>
<dbReference type="Gene3D" id="3.40.50.410">
    <property type="entry name" value="von Willebrand factor, type A domain"/>
    <property type="match status" value="1"/>
</dbReference>
<name>A0A6G4TWN3_9ACTN</name>
<evidence type="ECO:0000256" key="2">
    <source>
        <dbReference type="ARBA" id="ARBA00007814"/>
    </source>
</evidence>
<sequence>MGKFTYEGGAAYTRDSKSDLVLLAVVNMVGEGTFYEKAADRDDRFRDLVRTVAVADGAWTAGFVAWLRGEANMRSASLVAAAEAVAARLAEGLHGGNRAIVAAACRRADEPGEFLAYWMGAYGRTLPKPVKRGLADAVRRLYTERALLKYDTGGARDFRFADVLELVHAAPDAGKPWQGPLFQHALDRRHGRREGAVPEALRTVRARGELMALPEAGRRELLAAPDAPARLRAAGMTWEALAGWLQGPMDAEAWEAVLPSMGYMAKLRNLRNFDEAGLSDEAAAQVAEQLADPAEVAASRQFPYRFLSAYRAAPSLRWGHALDKALTAATGNVPVLPGRSLVLVDTSASMGGRLSRRSEVRHVDVGALFGAALAHRGCDVDLVGFANGHFRHGLTPGGSVLRDIEAFCARIGEVGHGTETVAALRATYRGHDRVVIVSDMQAFAYPGYGLGNVSVSDAIPAQVPMFGVNTTGYATVSIDATRRNRYEIGGFSDKLFSMVGLLSDDRVAAWPWETAA</sequence>
<dbReference type="PANTHER" id="PTHR14202:SF0">
    <property type="entry name" value="RNA-BINDING PROTEIN RO60"/>
    <property type="match status" value="1"/>
</dbReference>
<comment type="similarity">
    <text evidence="2">Belongs to the Ro 60 kDa family.</text>
</comment>
<evidence type="ECO:0000256" key="4">
    <source>
        <dbReference type="ARBA" id="ARBA00022723"/>
    </source>
</evidence>
<keyword evidence="3" id="KW-0963">Cytoplasm</keyword>
<dbReference type="RefSeq" id="WP_165235338.1">
    <property type="nucleotide sequence ID" value="NZ_JAAKZV010000031.1"/>
</dbReference>
<keyword evidence="5" id="KW-0694">RNA-binding</keyword>
<evidence type="ECO:0000313" key="8">
    <source>
        <dbReference type="EMBL" id="NGN64294.1"/>
    </source>
</evidence>
<dbReference type="PROSITE" id="PS50988">
    <property type="entry name" value="TROVE"/>
    <property type="match status" value="1"/>
</dbReference>
<dbReference type="GO" id="GO:1990904">
    <property type="term" value="C:ribonucleoprotein complex"/>
    <property type="evidence" value="ECO:0007669"/>
    <property type="project" value="UniProtKB-KW"/>
</dbReference>
<dbReference type="Pfam" id="PF05731">
    <property type="entry name" value="TROVE"/>
    <property type="match status" value="1"/>
</dbReference>
<dbReference type="SUPFAM" id="SSF140864">
    <property type="entry name" value="TROVE domain-like"/>
    <property type="match status" value="1"/>
</dbReference>
<evidence type="ECO:0000259" key="7">
    <source>
        <dbReference type="PROSITE" id="PS50988"/>
    </source>
</evidence>
<proteinExistence type="inferred from homology"/>
<dbReference type="InterPro" id="IPR036465">
    <property type="entry name" value="vWFA_dom_sf"/>
</dbReference>
<evidence type="ECO:0000256" key="3">
    <source>
        <dbReference type="ARBA" id="ARBA00022490"/>
    </source>
</evidence>
<dbReference type="GO" id="GO:0046872">
    <property type="term" value="F:metal ion binding"/>
    <property type="evidence" value="ECO:0007669"/>
    <property type="project" value="UniProtKB-KW"/>
</dbReference>